<feature type="domain" description="Glycosyl transferase family 1" evidence="1">
    <location>
        <begin position="201"/>
        <end position="326"/>
    </location>
</feature>
<dbReference type="PANTHER" id="PTHR46401:SF9">
    <property type="entry name" value="MANNOSYLTRANSFERASE A"/>
    <property type="match status" value="1"/>
</dbReference>
<accession>A0ABS8BNR6</accession>
<evidence type="ECO:0000313" key="3">
    <source>
        <dbReference type="Proteomes" id="UP001198034"/>
    </source>
</evidence>
<reference evidence="2 3" key="1">
    <citation type="submission" date="2021-10" db="EMBL/GenBank/DDBJ databases">
        <authorList>
            <person name="Chen M."/>
        </authorList>
    </citation>
    <scope>NUCLEOTIDE SEQUENCE [LARGE SCALE GENOMIC DNA]</scope>
    <source>
        <strain evidence="2 3">H3-26</strain>
    </source>
</reference>
<comment type="caution">
    <text evidence="2">The sequence shown here is derived from an EMBL/GenBank/DDBJ whole genome shotgun (WGS) entry which is preliminary data.</text>
</comment>
<dbReference type="RefSeq" id="WP_226765069.1">
    <property type="nucleotide sequence ID" value="NZ_JAJAWG010000013.1"/>
</dbReference>
<gene>
    <name evidence="2" type="ORF">LG219_13980</name>
</gene>
<organism evidence="2 3">
    <name type="scientific">Deefgea salmonis</name>
    <dbReference type="NCBI Taxonomy" id="2875502"/>
    <lineage>
        <taxon>Bacteria</taxon>
        <taxon>Pseudomonadati</taxon>
        <taxon>Pseudomonadota</taxon>
        <taxon>Betaproteobacteria</taxon>
        <taxon>Neisseriales</taxon>
        <taxon>Chitinibacteraceae</taxon>
        <taxon>Deefgea</taxon>
    </lineage>
</organism>
<dbReference type="Pfam" id="PF00534">
    <property type="entry name" value="Glycos_transf_1"/>
    <property type="match status" value="1"/>
</dbReference>
<dbReference type="InterPro" id="IPR001296">
    <property type="entry name" value="Glyco_trans_1"/>
</dbReference>
<sequence>MKQFIIDATRSIDRTMQGRLPTGVDRVVLEYIRHFSADSRALVRLHSRWVLLGNADSKQFFAALLQVNTGFKSWVQRCVAKSFFNSNDDLHQANVFLINAGHSGLENKNYIKKLASIQARPLFFVHDLIPISHPEYCRPGELQRHQLRMQTVLTYAHAVVVNSQATLDELRAFALAQDLPMPAAAVAWLAAADLPLQALPRPVPGPYFVMLGTIEARKNHAFILQLWRQLVLRLGAAAPKLVIIGQRGWECENALDLLERCPALQGHVLEVGRCTDIELAAYLQHGQALLFPSFAEGFGMPIVEAFAQKLPVLCSDLPAFHEIAGDIPEYVDPLDGARWLALIGDYCDSQHPLRLAQLARMAGFVAPTWADHFVVVDQLLASLDPVPA</sequence>
<evidence type="ECO:0000313" key="2">
    <source>
        <dbReference type="EMBL" id="MCB5197370.1"/>
    </source>
</evidence>
<proteinExistence type="predicted"/>
<dbReference type="SUPFAM" id="SSF53756">
    <property type="entry name" value="UDP-Glycosyltransferase/glycogen phosphorylase"/>
    <property type="match status" value="1"/>
</dbReference>
<name>A0ABS8BNR6_9NEIS</name>
<evidence type="ECO:0000259" key="1">
    <source>
        <dbReference type="Pfam" id="PF00534"/>
    </source>
</evidence>
<dbReference type="PANTHER" id="PTHR46401">
    <property type="entry name" value="GLYCOSYLTRANSFERASE WBBK-RELATED"/>
    <property type="match status" value="1"/>
</dbReference>
<keyword evidence="3" id="KW-1185">Reference proteome</keyword>
<protein>
    <submittedName>
        <fullName evidence="2">Glycosyltransferase family 4 protein</fullName>
    </submittedName>
</protein>
<dbReference type="EMBL" id="JAJAWG010000013">
    <property type="protein sequence ID" value="MCB5197370.1"/>
    <property type="molecule type" value="Genomic_DNA"/>
</dbReference>
<dbReference type="Gene3D" id="3.40.50.2000">
    <property type="entry name" value="Glycogen Phosphorylase B"/>
    <property type="match status" value="1"/>
</dbReference>
<dbReference type="Proteomes" id="UP001198034">
    <property type="component" value="Unassembled WGS sequence"/>
</dbReference>
<dbReference type="CDD" id="cd03809">
    <property type="entry name" value="GT4_MtfB-like"/>
    <property type="match status" value="1"/>
</dbReference>